<proteinExistence type="predicted"/>
<evidence type="ECO:0000313" key="2">
    <source>
        <dbReference type="RefSeq" id="XP_073770212.1"/>
    </source>
</evidence>
<dbReference type="RefSeq" id="XP_073770212.1">
    <property type="nucleotide sequence ID" value="XM_073914111.1"/>
</dbReference>
<protein>
    <submittedName>
        <fullName evidence="2">Uromodulin-like 1 isoform X1</fullName>
    </submittedName>
</protein>
<accession>A0AC58GKF5</accession>
<name>A0AC58GKF5_DANRE</name>
<reference evidence="2" key="1">
    <citation type="submission" date="2025-08" db="UniProtKB">
        <authorList>
            <consortium name="RefSeq"/>
        </authorList>
    </citation>
    <scope>IDENTIFICATION</scope>
    <source>
        <strain evidence="2">Tuebingen</strain>
        <tissue evidence="2">Fibroblasts and whole tissue</tissue>
    </source>
</reference>
<dbReference type="Proteomes" id="UP000000437">
    <property type="component" value="Chromosome 10"/>
</dbReference>
<organism evidence="1 2">
    <name type="scientific">Danio rerio</name>
    <name type="common">Zebrafish</name>
    <name type="synonym">Brachydanio rerio</name>
    <dbReference type="NCBI Taxonomy" id="7955"/>
    <lineage>
        <taxon>Eukaryota</taxon>
        <taxon>Metazoa</taxon>
        <taxon>Chordata</taxon>
        <taxon>Craniata</taxon>
        <taxon>Vertebrata</taxon>
        <taxon>Euteleostomi</taxon>
        <taxon>Actinopterygii</taxon>
        <taxon>Neopterygii</taxon>
        <taxon>Teleostei</taxon>
        <taxon>Ostariophysi</taxon>
        <taxon>Cypriniformes</taxon>
        <taxon>Danionidae</taxon>
        <taxon>Danioninae</taxon>
        <taxon>Danio</taxon>
    </lineage>
</organism>
<evidence type="ECO:0000313" key="1">
    <source>
        <dbReference type="Proteomes" id="UP000000437"/>
    </source>
</evidence>
<keyword evidence="1" id="KW-1185">Reference proteome</keyword>
<sequence length="977" mass="107466">MFARVFWIKADSRETMGVWKDVEERSRCQRGYEQTLSGYHLCNMNELVSMTRVVSYPSPYTQRRACGGWLPWNMCDVTVYKTAYQTEVYYISRQVKTCCHGYEQVGSYCALPLNRSAEFTSKPGLCPSARATGNHSDSGTVCNWDTDCPQWQKCCQTENNSSISRCLEPVPAANRTWCFNVTITVRTTYELLAIDKGLLNHTRLLHSVVTGALGNAEFSVHHVWSWSAGLFATSSSLLVCASKDFSIEDISAKLYQLGNIEEVTNVVVQVPSVIAEPFINTTTPSLITRSASGTNMFIGEPSSTVTSGPFWTSSHSYNPTSSPPSSTCDGVPEITRILSYDVTASSFHVEWITKTQTGVTFLLLLQKNGTAVHAWNDVTSFNWTFTDLNPAALYTVRVTPSACGIQGNPVEIKVRTDGQLLGATVRLTNVMYTEALSDPNSAAYKEFCDSFINETRLSLPPEILELLLSRKLILQITSISPGSIIVNFTIIFQPGSNLDIRNISNALMNSLQNSTKYVIDKNSIHISDLNECLLAEADCSRWAHCINTEGSYSCDCWSGYTDLNPRRPGRSCAASSNATASTVHPATNYTELSSAAITGNPSVSRTNVQSNLTTTTMSSASSTYANRLIQAISPATTLNITCHSVSCITVECSPWLIKVDIRRDYLKANNISETSLYLGNPECGPAGFDDSYLWLITAWDKCGTTPEHNNTHNSFSVTLFNNVSSSQTTTHLKVPVTCTYPSSVIISMGYAPAGYFEMINDPVNGWGSFEVLMRLLNGTHPLPENYTISQNENIFVEVGVNTTISQIKTVINKCWATSSSDSSQPSNYVFLDNGCPVPEKHTNVLQNGNGTVSLVAVQIFSVVNLDFVFLHCEIQICIAFQDSSCIPACDRLLSARSSKLFGLTRSVGPLNRLHTTTFQSNTSNTVQAVGFVLLGVGVFLLSLTVIAGLLYQKRKIGNYNFHVRPQPENFTYNVFNT</sequence>
<gene>
    <name evidence="2" type="primary">umodl1</name>
    <name evidence="2" type="synonym">si:ch73-19n18.2</name>
</gene>